<proteinExistence type="predicted"/>
<dbReference type="InterPro" id="IPR012327">
    <property type="entry name" value="MeTrfase_D12"/>
</dbReference>
<dbReference type="GO" id="GO:0009007">
    <property type="term" value="F:site-specific DNA-methyltransferase (adenine-specific) activity"/>
    <property type="evidence" value="ECO:0007669"/>
    <property type="project" value="UniProtKB-EC"/>
</dbReference>
<dbReference type="OrthoDB" id="817797at2"/>
<organism evidence="4 5">
    <name type="scientific">Hymenobacter metallilatus</name>
    <dbReference type="NCBI Taxonomy" id="2493666"/>
    <lineage>
        <taxon>Bacteria</taxon>
        <taxon>Pseudomonadati</taxon>
        <taxon>Bacteroidota</taxon>
        <taxon>Cytophagia</taxon>
        <taxon>Cytophagales</taxon>
        <taxon>Hymenobacteraceae</taxon>
        <taxon>Hymenobacter</taxon>
    </lineage>
</organism>
<dbReference type="AlphaFoldDB" id="A0A3R9LY07"/>
<dbReference type="Proteomes" id="UP000280066">
    <property type="component" value="Unassembled WGS sequence"/>
</dbReference>
<reference evidence="4 5" key="1">
    <citation type="submission" date="2018-12" db="EMBL/GenBank/DDBJ databases">
        <authorList>
            <person name="Feng G."/>
            <person name="Zhu H."/>
        </authorList>
    </citation>
    <scope>NUCLEOTIDE SEQUENCE [LARGE SCALE GENOMIC DNA]</scope>
    <source>
        <strain evidence="4 5">9PBR-2</strain>
    </source>
</reference>
<evidence type="ECO:0000256" key="1">
    <source>
        <dbReference type="ARBA" id="ARBA00022603"/>
    </source>
</evidence>
<dbReference type="EMBL" id="RWIS01000014">
    <property type="protein sequence ID" value="RSK24919.1"/>
    <property type="molecule type" value="Genomic_DNA"/>
</dbReference>
<keyword evidence="2" id="KW-0808">Transferase</keyword>
<accession>A0A3R9LY07</accession>
<dbReference type="Gene3D" id="3.40.50.150">
    <property type="entry name" value="Vaccinia Virus protein VP39"/>
    <property type="match status" value="2"/>
</dbReference>
<keyword evidence="5" id="KW-1185">Reference proteome</keyword>
<keyword evidence="1" id="KW-0489">Methyltransferase</keyword>
<dbReference type="Pfam" id="PF02086">
    <property type="entry name" value="MethyltransfD12"/>
    <property type="match status" value="1"/>
</dbReference>
<dbReference type="GO" id="GO:0032259">
    <property type="term" value="P:methylation"/>
    <property type="evidence" value="ECO:0007669"/>
    <property type="project" value="UniProtKB-KW"/>
</dbReference>
<evidence type="ECO:0008006" key="6">
    <source>
        <dbReference type="Google" id="ProtNLM"/>
    </source>
</evidence>
<protein>
    <recommendedName>
        <fullName evidence="6">Site-specific DNA-methyltransferase (cytosine-N(4)-specific)</fullName>
    </recommendedName>
</protein>
<evidence type="ECO:0000313" key="5">
    <source>
        <dbReference type="Proteomes" id="UP000280066"/>
    </source>
</evidence>
<evidence type="ECO:0000256" key="2">
    <source>
        <dbReference type="ARBA" id="ARBA00022679"/>
    </source>
</evidence>
<keyword evidence="3" id="KW-0949">S-adenosyl-L-methionine</keyword>
<dbReference type="SUPFAM" id="SSF53335">
    <property type="entry name" value="S-adenosyl-L-methionine-dependent methyltransferases"/>
    <property type="match status" value="2"/>
</dbReference>
<evidence type="ECO:0000313" key="4">
    <source>
        <dbReference type="EMBL" id="RSK24919.1"/>
    </source>
</evidence>
<gene>
    <name evidence="4" type="ORF">EI290_17990</name>
</gene>
<name>A0A3R9LY07_9BACT</name>
<evidence type="ECO:0000256" key="3">
    <source>
        <dbReference type="ARBA" id="ARBA00022691"/>
    </source>
</evidence>
<comment type="caution">
    <text evidence="4">The sequence shown here is derived from an EMBL/GenBank/DDBJ whole genome shotgun (WGS) entry which is preliminary data.</text>
</comment>
<dbReference type="InterPro" id="IPR029063">
    <property type="entry name" value="SAM-dependent_MTases_sf"/>
</dbReference>
<sequence length="462" mass="52207">MMQRGPEATDQALIQAIEAITQQEKNFWSQPLEYDRRGAGHRFFQYPAMMLPVVQRKIIQLIKSAAPRTQTLLDPFMGSGTALAAGMLNGLDCYGQDINPMSVLLAKVKAEAFNQPAYLRAAERLRKRVKADTSTEVTANFPNLDKWFEKKVAQELSKLVRAIRQERRLSTRRLFWVTLAETVRLTSNDRTSTFKLHARSAEDIAKRDPSPLKTFEQLFAQNTEDIALYAEQLSSQGYLREEAYTGRVNISVLDSSKRIKLPVARTPLSAASADAVAGFDLVVSSPPYGDNRTTVPYGQHAYLPLQWIDFVDIDSAVSPDCLSTTHEIDNRSLGGQRNTVTTRDQKRFCRLSPAFAANIQELVKTKPKEVKKVVCFVRDLNEVLKRCAQAVKPNGYLVWTIGNRKVGGLEIHNNLILADLLAHYNIVQVYKIERSIQSKRMAARNRSTTTMTKEEILIFRKK</sequence>
<dbReference type="GO" id="GO:0009307">
    <property type="term" value="P:DNA restriction-modification system"/>
    <property type="evidence" value="ECO:0007669"/>
    <property type="project" value="InterPro"/>
</dbReference>